<dbReference type="NCBIfam" id="NF041597">
    <property type="entry name" value="T3SS_coreg_PtrC"/>
    <property type="match status" value="1"/>
</dbReference>
<protein>
    <submittedName>
        <fullName evidence="1">Uncharacterized protein</fullName>
    </submittedName>
</protein>
<reference evidence="1 2" key="1">
    <citation type="submission" date="2018-06" db="EMBL/GenBank/DDBJ databases">
        <title>Pseudomonas diversity within urban Lake Michigan freshwaters.</title>
        <authorList>
            <person name="Batrich M."/>
            <person name="Hatzopoulos T."/>
            <person name="Putonti C."/>
        </authorList>
    </citation>
    <scope>NUCLEOTIDE SEQUENCE [LARGE SCALE GENOMIC DNA]</scope>
    <source>
        <strain evidence="1 2">MB-090714</strain>
    </source>
</reference>
<comment type="caution">
    <text evidence="1">The sequence shown here is derived from an EMBL/GenBank/DDBJ whole genome shotgun (WGS) entry which is preliminary data.</text>
</comment>
<sequence length="69" mass="7528">MSITEAFASRNSYGVTYVSLDDTGLHFESEAAVHMADGSLLTLRMPTRHSEKLDIHALLCQQYGGKLAA</sequence>
<dbReference type="AlphaFoldDB" id="A0A2V4KXS6"/>
<organism evidence="1 2">
    <name type="scientific">Aquipseudomonas alcaligenes</name>
    <name type="common">Pseudomonas alcaligenes</name>
    <dbReference type="NCBI Taxonomy" id="43263"/>
    <lineage>
        <taxon>Bacteria</taxon>
        <taxon>Pseudomonadati</taxon>
        <taxon>Pseudomonadota</taxon>
        <taxon>Gammaproteobacteria</taxon>
        <taxon>Pseudomonadales</taxon>
        <taxon>Pseudomonadaceae</taxon>
        <taxon>Aquipseudomonas</taxon>
    </lineage>
</organism>
<dbReference type="Proteomes" id="UP000248146">
    <property type="component" value="Unassembled WGS sequence"/>
</dbReference>
<dbReference type="EMBL" id="QJRX01000005">
    <property type="protein sequence ID" value="PYC24568.1"/>
    <property type="molecule type" value="Genomic_DNA"/>
</dbReference>
<name>A0A2V4KXS6_AQUAC</name>
<evidence type="ECO:0000313" key="1">
    <source>
        <dbReference type="EMBL" id="PYC24568.1"/>
    </source>
</evidence>
<accession>A0A2V4KXS6</accession>
<gene>
    <name evidence="1" type="ORF">DMO17_10890</name>
</gene>
<evidence type="ECO:0000313" key="2">
    <source>
        <dbReference type="Proteomes" id="UP000248146"/>
    </source>
</evidence>
<dbReference type="RefSeq" id="WP_110682511.1">
    <property type="nucleotide sequence ID" value="NZ_QJRX01000005.1"/>
</dbReference>
<proteinExistence type="predicted"/>
<dbReference type="InterPro" id="IPR048081">
    <property type="entry name" value="T3SS_coreg_PtrC-like"/>
</dbReference>
<dbReference type="OrthoDB" id="6985444at2"/>